<dbReference type="EnsemblMetazoa" id="ACUA020294-RA">
    <property type="protein sequence ID" value="ACUA020294-PA"/>
    <property type="gene ID" value="ACUA020294"/>
</dbReference>
<evidence type="ECO:0000313" key="5">
    <source>
        <dbReference type="EnsemblMetazoa" id="ACUA020294-PA"/>
    </source>
</evidence>
<reference evidence="6" key="1">
    <citation type="submission" date="2013-09" db="EMBL/GenBank/DDBJ databases">
        <title>The Genome Sequence of Anopheles culicifacies species A.</title>
        <authorList>
            <consortium name="The Broad Institute Genomics Platform"/>
            <person name="Neafsey D.E."/>
            <person name="Besansky N."/>
            <person name="Howell P."/>
            <person name="Walton C."/>
            <person name="Young S.K."/>
            <person name="Zeng Q."/>
            <person name="Gargeya S."/>
            <person name="Fitzgerald M."/>
            <person name="Haas B."/>
            <person name="Abouelleil A."/>
            <person name="Allen A.W."/>
            <person name="Alvarado L."/>
            <person name="Arachchi H.M."/>
            <person name="Berlin A.M."/>
            <person name="Chapman S.B."/>
            <person name="Gainer-Dewar J."/>
            <person name="Goldberg J."/>
            <person name="Griggs A."/>
            <person name="Gujja S."/>
            <person name="Hansen M."/>
            <person name="Howarth C."/>
            <person name="Imamovic A."/>
            <person name="Ireland A."/>
            <person name="Larimer J."/>
            <person name="McCowan C."/>
            <person name="Murphy C."/>
            <person name="Pearson M."/>
            <person name="Poon T.W."/>
            <person name="Priest M."/>
            <person name="Roberts A."/>
            <person name="Saif S."/>
            <person name="Shea T."/>
            <person name="Sisk P."/>
            <person name="Sykes S."/>
            <person name="Wortman J."/>
            <person name="Nusbaum C."/>
            <person name="Birren B."/>
        </authorList>
    </citation>
    <scope>NUCLEOTIDE SEQUENCE [LARGE SCALE GENOMIC DNA]</scope>
    <source>
        <strain evidence="6">A-37</strain>
    </source>
</reference>
<evidence type="ECO:0000259" key="4">
    <source>
        <dbReference type="PROSITE" id="PS50222"/>
    </source>
</evidence>
<dbReference type="InterPro" id="IPR035914">
    <property type="entry name" value="Sperma_CUB_dom_sf"/>
</dbReference>
<dbReference type="AlphaFoldDB" id="A0A182MK82"/>
<dbReference type="PANTHER" id="PTHR23055:SF190">
    <property type="entry name" value="AT17667P-RELATED"/>
    <property type="match status" value="1"/>
</dbReference>
<dbReference type="InterPro" id="IPR018247">
    <property type="entry name" value="EF_Hand_1_Ca_BS"/>
</dbReference>
<keyword evidence="1" id="KW-0479">Metal-binding</keyword>
<dbReference type="PROSITE" id="PS00018">
    <property type="entry name" value="EF_HAND_1"/>
    <property type="match status" value="1"/>
</dbReference>
<dbReference type="Gene3D" id="2.60.120.290">
    <property type="entry name" value="Spermadhesin, CUB domain"/>
    <property type="match status" value="1"/>
</dbReference>
<evidence type="ECO:0000256" key="3">
    <source>
        <dbReference type="ARBA" id="ARBA00022837"/>
    </source>
</evidence>
<evidence type="ECO:0000256" key="1">
    <source>
        <dbReference type="ARBA" id="ARBA00022723"/>
    </source>
</evidence>
<keyword evidence="2" id="KW-0677">Repeat</keyword>
<dbReference type="PANTHER" id="PTHR23055">
    <property type="entry name" value="CALCIUM BINDING PROTEINS"/>
    <property type="match status" value="1"/>
</dbReference>
<feature type="domain" description="EF-hand" evidence="4">
    <location>
        <begin position="172"/>
        <end position="207"/>
    </location>
</feature>
<dbReference type="PROSITE" id="PS50222">
    <property type="entry name" value="EF_HAND_2"/>
    <property type="match status" value="1"/>
</dbReference>
<proteinExistence type="predicted"/>
<evidence type="ECO:0000256" key="2">
    <source>
        <dbReference type="ARBA" id="ARBA00022737"/>
    </source>
</evidence>
<dbReference type="SUPFAM" id="SSF49854">
    <property type="entry name" value="Spermadhesin, CUB domain"/>
    <property type="match status" value="1"/>
</dbReference>
<dbReference type="InterPro" id="IPR002048">
    <property type="entry name" value="EF_hand_dom"/>
</dbReference>
<evidence type="ECO:0000313" key="6">
    <source>
        <dbReference type="Proteomes" id="UP000075883"/>
    </source>
</evidence>
<dbReference type="Gene3D" id="1.10.238.10">
    <property type="entry name" value="EF-hand"/>
    <property type="match status" value="1"/>
</dbReference>
<organism evidence="5 6">
    <name type="scientific">Anopheles culicifacies</name>
    <dbReference type="NCBI Taxonomy" id="139723"/>
    <lineage>
        <taxon>Eukaryota</taxon>
        <taxon>Metazoa</taxon>
        <taxon>Ecdysozoa</taxon>
        <taxon>Arthropoda</taxon>
        <taxon>Hexapoda</taxon>
        <taxon>Insecta</taxon>
        <taxon>Pterygota</taxon>
        <taxon>Neoptera</taxon>
        <taxon>Endopterygota</taxon>
        <taxon>Diptera</taxon>
        <taxon>Nematocera</taxon>
        <taxon>Culicoidea</taxon>
        <taxon>Culicidae</taxon>
        <taxon>Anophelinae</taxon>
        <taxon>Anopheles</taxon>
        <taxon>culicifacies species complex</taxon>
    </lineage>
</organism>
<dbReference type="VEuPathDB" id="VectorBase:ACUA020294"/>
<sequence length="339" mass="37873">MCWRQVVCDIAAVTWKHNTMNLDATLDTAEEIRFLSKVSGLVKRLSRSTHFTNQELDVVLLVYYKILKNDPDAAGGQISRQQLTTVFDTAFGITDTAVIRRIFAALDGGTSSHVSMETWARMVSLYVRGTLEEKIQYCYRVYDIQREGMIRRDYLMVLLRGSVRQEDSVDEAVKDLVDILMTRLDVDRDGAISFEDYRKSVLGTPLLLECLGQALPDRIHVEAFATTFLVIFCPGSSLQLASDDVDAARHITASAYTDTRSRISMVQYLEPLSRPTKAPKCDQTFVSRAGGPSNGTFSAPMLSNPSNHSRQCLYIFLAGPGQRVDVSFTSFSLRGTPPE</sequence>
<accession>A0A182MK82</accession>
<keyword evidence="3" id="KW-0106">Calcium</keyword>
<dbReference type="SUPFAM" id="SSF47473">
    <property type="entry name" value="EF-hand"/>
    <property type="match status" value="1"/>
</dbReference>
<dbReference type="InterPro" id="IPR028846">
    <property type="entry name" value="Recoverin"/>
</dbReference>
<keyword evidence="6" id="KW-1185">Reference proteome</keyword>
<name>A0A182MK82_9DIPT</name>
<dbReference type="Proteomes" id="UP000075883">
    <property type="component" value="Unassembled WGS sequence"/>
</dbReference>
<protein>
    <recommendedName>
        <fullName evidence="4">EF-hand domain-containing protein</fullName>
    </recommendedName>
</protein>
<dbReference type="InterPro" id="IPR011992">
    <property type="entry name" value="EF-hand-dom_pair"/>
</dbReference>
<dbReference type="GO" id="GO:0005509">
    <property type="term" value="F:calcium ion binding"/>
    <property type="evidence" value="ECO:0007669"/>
    <property type="project" value="InterPro"/>
</dbReference>
<dbReference type="EMBL" id="AXCM01011912">
    <property type="status" value="NOT_ANNOTATED_CDS"/>
    <property type="molecule type" value="Genomic_DNA"/>
</dbReference>
<reference evidence="5" key="2">
    <citation type="submission" date="2020-05" db="UniProtKB">
        <authorList>
            <consortium name="EnsemblMetazoa"/>
        </authorList>
    </citation>
    <scope>IDENTIFICATION</scope>
    <source>
        <strain evidence="5">A-37</strain>
    </source>
</reference>
<dbReference type="STRING" id="139723.A0A182MK82"/>
<dbReference type="Pfam" id="PF13499">
    <property type="entry name" value="EF-hand_7"/>
    <property type="match status" value="1"/>
</dbReference>